<evidence type="ECO:0000313" key="1">
    <source>
        <dbReference type="EMBL" id="KAI3672365.1"/>
    </source>
</evidence>
<gene>
    <name evidence="1" type="ORF">L6452_38451</name>
</gene>
<accession>A0ACB8XQG6</accession>
<organism evidence="1 2">
    <name type="scientific">Arctium lappa</name>
    <name type="common">Greater burdock</name>
    <name type="synonym">Lappa major</name>
    <dbReference type="NCBI Taxonomy" id="4217"/>
    <lineage>
        <taxon>Eukaryota</taxon>
        <taxon>Viridiplantae</taxon>
        <taxon>Streptophyta</taxon>
        <taxon>Embryophyta</taxon>
        <taxon>Tracheophyta</taxon>
        <taxon>Spermatophyta</taxon>
        <taxon>Magnoliopsida</taxon>
        <taxon>eudicotyledons</taxon>
        <taxon>Gunneridae</taxon>
        <taxon>Pentapetalae</taxon>
        <taxon>asterids</taxon>
        <taxon>campanulids</taxon>
        <taxon>Asterales</taxon>
        <taxon>Asteraceae</taxon>
        <taxon>Carduoideae</taxon>
        <taxon>Cardueae</taxon>
        <taxon>Arctiinae</taxon>
        <taxon>Arctium</taxon>
    </lineage>
</organism>
<name>A0ACB8XQG6_ARCLA</name>
<reference evidence="2" key="1">
    <citation type="journal article" date="2022" name="Mol. Ecol. Resour.">
        <title>The genomes of chicory, endive, great burdock and yacon provide insights into Asteraceae palaeo-polyploidization history and plant inulin production.</title>
        <authorList>
            <person name="Fan W."/>
            <person name="Wang S."/>
            <person name="Wang H."/>
            <person name="Wang A."/>
            <person name="Jiang F."/>
            <person name="Liu H."/>
            <person name="Zhao H."/>
            <person name="Xu D."/>
            <person name="Zhang Y."/>
        </authorList>
    </citation>
    <scope>NUCLEOTIDE SEQUENCE [LARGE SCALE GENOMIC DNA]</scope>
    <source>
        <strain evidence="2">cv. Niubang</strain>
    </source>
</reference>
<proteinExistence type="predicted"/>
<protein>
    <submittedName>
        <fullName evidence="1">Uncharacterized protein</fullName>
    </submittedName>
</protein>
<reference evidence="1 2" key="2">
    <citation type="journal article" date="2022" name="Mol. Ecol. Resour.">
        <title>The genomes of chicory, endive, great burdock and yacon provide insights into Asteraceae paleo-polyploidization history and plant inulin production.</title>
        <authorList>
            <person name="Fan W."/>
            <person name="Wang S."/>
            <person name="Wang H."/>
            <person name="Wang A."/>
            <person name="Jiang F."/>
            <person name="Liu H."/>
            <person name="Zhao H."/>
            <person name="Xu D."/>
            <person name="Zhang Y."/>
        </authorList>
    </citation>
    <scope>NUCLEOTIDE SEQUENCE [LARGE SCALE GENOMIC DNA]</scope>
    <source>
        <strain evidence="2">cv. Niubang</strain>
    </source>
</reference>
<evidence type="ECO:0000313" key="2">
    <source>
        <dbReference type="Proteomes" id="UP001055879"/>
    </source>
</evidence>
<keyword evidence="2" id="KW-1185">Reference proteome</keyword>
<sequence>MEKSHIFRQNGQKGTVEEKDKEVEQVDSPVKDKEKDNLDQLEKESGRERNFLVIGDKPDEDVDEGEEGSQGLGDTIMATSSNNQNRDSKELIEG</sequence>
<comment type="caution">
    <text evidence="1">The sequence shown here is derived from an EMBL/GenBank/DDBJ whole genome shotgun (WGS) entry which is preliminary data.</text>
</comment>
<dbReference type="EMBL" id="CM042061">
    <property type="protein sequence ID" value="KAI3672365.1"/>
    <property type="molecule type" value="Genomic_DNA"/>
</dbReference>
<dbReference type="Proteomes" id="UP001055879">
    <property type="component" value="Linkage Group LG15"/>
</dbReference>